<dbReference type="GO" id="GO:1990077">
    <property type="term" value="C:primosome complex"/>
    <property type="evidence" value="ECO:0007669"/>
    <property type="project" value="UniProtKB-KW"/>
</dbReference>
<evidence type="ECO:0000256" key="1">
    <source>
        <dbReference type="ARBA" id="ARBA00022478"/>
    </source>
</evidence>
<evidence type="ECO:0000256" key="13">
    <source>
        <dbReference type="PIRNR" id="PIRNR002811"/>
    </source>
</evidence>
<dbReference type="PANTHER" id="PTHR30313:SF2">
    <property type="entry name" value="DNA PRIMASE"/>
    <property type="match status" value="1"/>
</dbReference>
<dbReference type="Pfam" id="PF13155">
    <property type="entry name" value="Toprim_2"/>
    <property type="match status" value="1"/>
</dbReference>
<dbReference type="InterPro" id="IPR034151">
    <property type="entry name" value="TOPRIM_DnaG_bac"/>
</dbReference>
<dbReference type="Pfam" id="PF08275">
    <property type="entry name" value="DNAG_N"/>
    <property type="match status" value="1"/>
</dbReference>
<comment type="catalytic activity">
    <reaction evidence="12">
        <text>ssDNA + n NTP = ssDNA/pppN(pN)n-1 hybrid + (n-1) diphosphate.</text>
        <dbReference type="EC" id="2.7.7.101"/>
    </reaction>
</comment>
<dbReference type="HAMAP" id="MF_00974">
    <property type="entry name" value="DNA_primase_DnaG"/>
    <property type="match status" value="1"/>
</dbReference>
<dbReference type="NCBIfam" id="TIGR01391">
    <property type="entry name" value="dnaG"/>
    <property type="match status" value="1"/>
</dbReference>
<dbReference type="GO" id="GO:0008270">
    <property type="term" value="F:zinc ion binding"/>
    <property type="evidence" value="ECO:0007669"/>
    <property type="project" value="UniProtKB-UniRule"/>
</dbReference>
<comment type="function">
    <text evidence="12 13">RNA polymerase that catalyzes the synthesis of short RNA molecules used as primers for DNA polymerase during DNA replication.</text>
</comment>
<organism evidence="16 17">
    <name type="scientific">Desulfurella multipotens</name>
    <dbReference type="NCBI Taxonomy" id="79269"/>
    <lineage>
        <taxon>Bacteria</taxon>
        <taxon>Pseudomonadati</taxon>
        <taxon>Campylobacterota</taxon>
        <taxon>Desulfurellia</taxon>
        <taxon>Desulfurellales</taxon>
        <taxon>Desulfurellaceae</taxon>
        <taxon>Desulfurella</taxon>
    </lineage>
</organism>
<keyword evidence="3 12" id="KW-0808">Transferase</keyword>
<dbReference type="SMART" id="SM00493">
    <property type="entry name" value="TOPRIM"/>
    <property type="match status" value="1"/>
</dbReference>
<dbReference type="PIRSF" id="PIRSF002811">
    <property type="entry name" value="DnaG"/>
    <property type="match status" value="1"/>
</dbReference>
<comment type="domain">
    <text evidence="12">Contains an N-terminal zinc-binding domain, a central core domain that contains the primase activity, and a C-terminal DnaB-binding domain.</text>
</comment>
<dbReference type="GO" id="GO:0000428">
    <property type="term" value="C:DNA-directed RNA polymerase complex"/>
    <property type="evidence" value="ECO:0007669"/>
    <property type="project" value="UniProtKB-KW"/>
</dbReference>
<dbReference type="AlphaFoldDB" id="A0A1G6Q0K5"/>
<feature type="domain" description="Toprim" evidence="15">
    <location>
        <begin position="237"/>
        <end position="318"/>
    </location>
</feature>
<evidence type="ECO:0000256" key="4">
    <source>
        <dbReference type="ARBA" id="ARBA00022695"/>
    </source>
</evidence>
<evidence type="ECO:0000313" key="16">
    <source>
        <dbReference type="EMBL" id="SDC85751.1"/>
    </source>
</evidence>
<name>A0A1G6Q0K5_9BACT</name>
<dbReference type="Gene3D" id="3.90.980.10">
    <property type="entry name" value="DNA primase, catalytic core, N-terminal domain"/>
    <property type="match status" value="1"/>
</dbReference>
<keyword evidence="6 12" id="KW-0479">Metal-binding</keyword>
<dbReference type="OrthoDB" id="9803773at2"/>
<dbReference type="SUPFAM" id="SSF56731">
    <property type="entry name" value="DNA primase core"/>
    <property type="match status" value="1"/>
</dbReference>
<keyword evidence="1 12" id="KW-0240">DNA-directed RNA polymerase</keyword>
<dbReference type="CDD" id="cd03364">
    <property type="entry name" value="TOPRIM_DnaG_primases"/>
    <property type="match status" value="1"/>
</dbReference>
<dbReference type="InterPro" id="IPR006171">
    <property type="entry name" value="TOPRIM_dom"/>
</dbReference>
<dbReference type="Gene3D" id="3.90.580.10">
    <property type="entry name" value="Zinc finger, CHC2-type domain"/>
    <property type="match status" value="1"/>
</dbReference>
<dbReference type="EC" id="2.7.7.101" evidence="12"/>
<dbReference type="Proteomes" id="UP000199411">
    <property type="component" value="Unassembled WGS sequence"/>
</dbReference>
<dbReference type="PROSITE" id="PS50880">
    <property type="entry name" value="TOPRIM"/>
    <property type="match status" value="1"/>
</dbReference>
<keyword evidence="8 12" id="KW-0862">Zinc</keyword>
<evidence type="ECO:0000256" key="7">
    <source>
        <dbReference type="ARBA" id="ARBA00022771"/>
    </source>
</evidence>
<keyword evidence="4 12" id="KW-0548">Nucleotidyltransferase</keyword>
<comment type="subunit">
    <text evidence="12">Monomer. Interacts with DnaB.</text>
</comment>
<keyword evidence="2 12" id="KW-0639">Primosome</keyword>
<keyword evidence="10 12" id="KW-0238">DNA-binding</keyword>
<dbReference type="GO" id="GO:0003899">
    <property type="term" value="F:DNA-directed RNA polymerase activity"/>
    <property type="evidence" value="ECO:0007669"/>
    <property type="project" value="UniProtKB-UniRule"/>
</dbReference>
<dbReference type="GO" id="GO:0003677">
    <property type="term" value="F:DNA binding"/>
    <property type="evidence" value="ECO:0007669"/>
    <property type="project" value="UniProtKB-KW"/>
</dbReference>
<proteinExistence type="inferred from homology"/>
<dbReference type="PANTHER" id="PTHR30313">
    <property type="entry name" value="DNA PRIMASE"/>
    <property type="match status" value="1"/>
</dbReference>
<dbReference type="InterPro" id="IPR036977">
    <property type="entry name" value="DNA_primase_Znf_CHC2"/>
</dbReference>
<dbReference type="SUPFAM" id="SSF57783">
    <property type="entry name" value="Zinc beta-ribbon"/>
    <property type="match status" value="1"/>
</dbReference>
<evidence type="ECO:0000313" key="17">
    <source>
        <dbReference type="Proteomes" id="UP000199411"/>
    </source>
</evidence>
<keyword evidence="7 12" id="KW-0863">Zinc-finger</keyword>
<evidence type="ECO:0000256" key="10">
    <source>
        <dbReference type="ARBA" id="ARBA00023125"/>
    </source>
</evidence>
<evidence type="ECO:0000259" key="15">
    <source>
        <dbReference type="PROSITE" id="PS50880"/>
    </source>
</evidence>
<keyword evidence="17" id="KW-1185">Reference proteome</keyword>
<dbReference type="InterPro" id="IPR006295">
    <property type="entry name" value="DNA_primase_DnaG"/>
</dbReference>
<evidence type="ECO:0000256" key="2">
    <source>
        <dbReference type="ARBA" id="ARBA00022515"/>
    </source>
</evidence>
<sequence>MNLAQEIKNRLDIVDFISRYVNLKKIGSNYVGLCPFHSEKTPSFTVNKQKQFFHCFGCGESGDVITFYMKIENLEFKEAIKNLALELGLDADTLDESTKKENILLDINKLACEFFQNKLKNSNLALKYLEKRQITRKTQELFQLGYNPDDNSLLDFLLKKYTIKQLNEVGIVSNSYNIFGGRLMFPIHDEYGRIVGFAGRALHENQKAKYINTKETVLFSKQKILYGFDKAKAFAKDYLIVCEGYFDCIRLHQEGLQCACATMGTNLSDYHIRLIKKYTNKIYFNFDTDEAGINAMLKNTKVLGQLDAYVIEFNLDDAKKEDPDSFVLKYSIDEYKKQLQNAKDYFSFLEEKILTQYNLQNARLLHSKPIFVASAINAIKTAIDSINDPITKSLYYSKARKLLNLNLLQKNPIAQEKPKKKYTKNHYIISYLLKDPFLLDWIEDKEEFAKNFDDDLRNIFLKLTENNQISFEEFVSNLDKQSASLCYELYLLTNEETISQKRTNFLMLINAIEIEKLKKKMQYYLKEIAKNPENEELKELYRQTKNKLQRLKNE</sequence>
<evidence type="ECO:0000256" key="6">
    <source>
        <dbReference type="ARBA" id="ARBA00022723"/>
    </source>
</evidence>
<dbReference type="GO" id="GO:0005737">
    <property type="term" value="C:cytoplasm"/>
    <property type="evidence" value="ECO:0007669"/>
    <property type="project" value="TreeGrafter"/>
</dbReference>
<dbReference type="GO" id="GO:0006269">
    <property type="term" value="P:DNA replication, synthesis of primer"/>
    <property type="evidence" value="ECO:0007669"/>
    <property type="project" value="UniProtKB-UniRule"/>
</dbReference>
<keyword evidence="9" id="KW-0460">Magnesium</keyword>
<comment type="similarity">
    <text evidence="12 13">Belongs to the DnaG primase family.</text>
</comment>
<accession>A0A1G6Q0K5</accession>
<evidence type="ECO:0000256" key="14">
    <source>
        <dbReference type="PIRSR" id="PIRSR002811-1"/>
    </source>
</evidence>
<dbReference type="InterPro" id="IPR050219">
    <property type="entry name" value="DnaG_primase"/>
</dbReference>
<feature type="zinc finger region" description="CHC2-type" evidence="12 14">
    <location>
        <begin position="34"/>
        <end position="58"/>
    </location>
</feature>
<protein>
    <recommendedName>
        <fullName evidence="12 13">DNA primase</fullName>
        <ecNumber evidence="12">2.7.7.101</ecNumber>
    </recommendedName>
</protein>
<dbReference type="InterPro" id="IPR002694">
    <property type="entry name" value="Znf_CHC2"/>
</dbReference>
<dbReference type="Gene3D" id="3.40.1360.10">
    <property type="match status" value="1"/>
</dbReference>
<dbReference type="InterPro" id="IPR037068">
    <property type="entry name" value="DNA_primase_core_N_sf"/>
</dbReference>
<dbReference type="FunFam" id="3.90.580.10:FF:000001">
    <property type="entry name" value="DNA primase"/>
    <property type="match status" value="1"/>
</dbReference>
<evidence type="ECO:0000256" key="5">
    <source>
        <dbReference type="ARBA" id="ARBA00022705"/>
    </source>
</evidence>
<dbReference type="RefSeq" id="WP_092129313.1">
    <property type="nucleotide sequence ID" value="NZ_FMYU01000010.1"/>
</dbReference>
<evidence type="ECO:0000256" key="9">
    <source>
        <dbReference type="ARBA" id="ARBA00022842"/>
    </source>
</evidence>
<gene>
    <name evidence="12" type="primary">dnaG</name>
    <name evidence="16" type="ORF">SAMN05660835_01487</name>
</gene>
<keyword evidence="11 12" id="KW-0804">Transcription</keyword>
<keyword evidence="5 12" id="KW-0235">DNA replication</keyword>
<dbReference type="EMBL" id="FMYU01000010">
    <property type="protein sequence ID" value="SDC85751.1"/>
    <property type="molecule type" value="Genomic_DNA"/>
</dbReference>
<dbReference type="InterPro" id="IPR013264">
    <property type="entry name" value="DNAG_N"/>
</dbReference>
<reference evidence="17" key="1">
    <citation type="submission" date="2016-10" db="EMBL/GenBank/DDBJ databases">
        <authorList>
            <person name="Varghese N."/>
            <person name="Submissions S."/>
        </authorList>
    </citation>
    <scope>NUCLEOTIDE SEQUENCE [LARGE SCALE GENOMIC DNA]</scope>
    <source>
        <strain evidence="17">DSM 8415</strain>
    </source>
</reference>
<evidence type="ECO:0000256" key="8">
    <source>
        <dbReference type="ARBA" id="ARBA00022833"/>
    </source>
</evidence>
<evidence type="ECO:0000256" key="3">
    <source>
        <dbReference type="ARBA" id="ARBA00022679"/>
    </source>
</evidence>
<dbReference type="SMART" id="SM00400">
    <property type="entry name" value="ZnF_CHCC"/>
    <property type="match status" value="1"/>
</dbReference>
<dbReference type="Pfam" id="PF01807">
    <property type="entry name" value="Zn_ribbon_DnaG"/>
    <property type="match status" value="1"/>
</dbReference>
<evidence type="ECO:0000256" key="11">
    <source>
        <dbReference type="ARBA" id="ARBA00023163"/>
    </source>
</evidence>
<comment type="cofactor">
    <cofactor evidence="12 13 14">
        <name>Zn(2+)</name>
        <dbReference type="ChEBI" id="CHEBI:29105"/>
    </cofactor>
    <text evidence="12 13 14">Binds 1 zinc ion per monomer.</text>
</comment>
<evidence type="ECO:0000256" key="12">
    <source>
        <dbReference type="HAMAP-Rule" id="MF_00974"/>
    </source>
</evidence>
<dbReference type="InterPro" id="IPR030846">
    <property type="entry name" value="DnaG_bac"/>
</dbReference>